<dbReference type="SUPFAM" id="SSF161098">
    <property type="entry name" value="MetI-like"/>
    <property type="match status" value="1"/>
</dbReference>
<feature type="transmembrane region" description="Helical" evidence="7">
    <location>
        <begin position="214"/>
        <end position="238"/>
    </location>
</feature>
<dbReference type="OrthoDB" id="9779462at2"/>
<feature type="transmembrane region" description="Helical" evidence="7">
    <location>
        <begin position="117"/>
        <end position="137"/>
    </location>
</feature>
<dbReference type="InterPro" id="IPR000515">
    <property type="entry name" value="MetI-like"/>
</dbReference>
<dbReference type="Gene3D" id="1.10.3720.10">
    <property type="entry name" value="MetI-like"/>
    <property type="match status" value="1"/>
</dbReference>
<dbReference type="InterPro" id="IPR051393">
    <property type="entry name" value="ABC_transporter_permease"/>
</dbReference>
<name>A0A3P3QWA5_9FIRM</name>
<comment type="similarity">
    <text evidence="7">Belongs to the binding-protein-dependent transport system permease family.</text>
</comment>
<dbReference type="GO" id="GO:0055085">
    <property type="term" value="P:transmembrane transport"/>
    <property type="evidence" value="ECO:0007669"/>
    <property type="project" value="InterPro"/>
</dbReference>
<dbReference type="GO" id="GO:0005886">
    <property type="term" value="C:plasma membrane"/>
    <property type="evidence" value="ECO:0007669"/>
    <property type="project" value="UniProtKB-SubCell"/>
</dbReference>
<accession>A0A3P3QWA5</accession>
<evidence type="ECO:0000256" key="7">
    <source>
        <dbReference type="RuleBase" id="RU363032"/>
    </source>
</evidence>
<evidence type="ECO:0000256" key="4">
    <source>
        <dbReference type="ARBA" id="ARBA00022692"/>
    </source>
</evidence>
<evidence type="ECO:0000313" key="10">
    <source>
        <dbReference type="Proteomes" id="UP000272490"/>
    </source>
</evidence>
<dbReference type="CDD" id="cd06261">
    <property type="entry name" value="TM_PBP2"/>
    <property type="match status" value="1"/>
</dbReference>
<dbReference type="RefSeq" id="WP_128674175.1">
    <property type="nucleotide sequence ID" value="NZ_RRCO01000003.1"/>
</dbReference>
<protein>
    <submittedName>
        <fullName evidence="9">Sugar ABC transporter permease</fullName>
    </submittedName>
</protein>
<feature type="transmembrane region" description="Helical" evidence="7">
    <location>
        <begin position="273"/>
        <end position="294"/>
    </location>
</feature>
<feature type="domain" description="ABC transmembrane type-1" evidence="8">
    <location>
        <begin position="80"/>
        <end position="294"/>
    </location>
</feature>
<keyword evidence="3" id="KW-1003">Cell membrane</keyword>
<evidence type="ECO:0000256" key="1">
    <source>
        <dbReference type="ARBA" id="ARBA00004651"/>
    </source>
</evidence>
<feature type="transmembrane region" description="Helical" evidence="7">
    <location>
        <begin position="84"/>
        <end position="105"/>
    </location>
</feature>
<sequence length="301" mass="33720">MATLQRVNKKGKKEYSDNLAGFIMSSPAIILLVAFLIIPIIYTIYYSFFTYQVVRPDNIKFNAIGNYVKLFHDENFYVALKNTVYFTVIVVPVQCTLALVLALMVSGKKKGVAIFRTLYYSPQITSMVIIAVLWTILYNSNANTGLINAFLKSIGMQPIDFLNNPKTAMNSIIFMSAWQGAGYQMMIFIAGLNAIPTEQYEAASVDGADWFAKLIYVTLPGLINTIKYVLMITLIQAMKLFTQPYIMTKGGPRNATKTLVFYIYEQGFQKGNFGYACSIATVFFIIVVALSIIVKKISKTN</sequence>
<evidence type="ECO:0000256" key="3">
    <source>
        <dbReference type="ARBA" id="ARBA00022475"/>
    </source>
</evidence>
<evidence type="ECO:0000313" key="9">
    <source>
        <dbReference type="EMBL" id="RRJ25546.1"/>
    </source>
</evidence>
<dbReference type="Pfam" id="PF00528">
    <property type="entry name" value="BPD_transp_1"/>
    <property type="match status" value="1"/>
</dbReference>
<evidence type="ECO:0000256" key="6">
    <source>
        <dbReference type="ARBA" id="ARBA00023136"/>
    </source>
</evidence>
<dbReference type="PROSITE" id="PS50928">
    <property type="entry name" value="ABC_TM1"/>
    <property type="match status" value="1"/>
</dbReference>
<feature type="transmembrane region" description="Helical" evidence="7">
    <location>
        <begin position="21"/>
        <end position="45"/>
    </location>
</feature>
<keyword evidence="2 7" id="KW-0813">Transport</keyword>
<keyword evidence="4 7" id="KW-0812">Transmembrane</keyword>
<organism evidence="9 10">
    <name type="scientific">Lachnoanaerobaculum gingivalis</name>
    <dbReference type="NCBI Taxonomy" id="2490855"/>
    <lineage>
        <taxon>Bacteria</taxon>
        <taxon>Bacillati</taxon>
        <taxon>Bacillota</taxon>
        <taxon>Clostridia</taxon>
        <taxon>Lachnospirales</taxon>
        <taxon>Lachnospiraceae</taxon>
        <taxon>Lachnoanaerobaculum</taxon>
    </lineage>
</organism>
<gene>
    <name evidence="9" type="ORF">EHV10_07915</name>
</gene>
<dbReference type="Proteomes" id="UP000272490">
    <property type="component" value="Unassembled WGS sequence"/>
</dbReference>
<comment type="caution">
    <text evidence="9">The sequence shown here is derived from an EMBL/GenBank/DDBJ whole genome shotgun (WGS) entry which is preliminary data.</text>
</comment>
<keyword evidence="6 7" id="KW-0472">Membrane</keyword>
<dbReference type="AlphaFoldDB" id="A0A3P3QWA5"/>
<evidence type="ECO:0000256" key="5">
    <source>
        <dbReference type="ARBA" id="ARBA00022989"/>
    </source>
</evidence>
<evidence type="ECO:0000259" key="8">
    <source>
        <dbReference type="PROSITE" id="PS50928"/>
    </source>
</evidence>
<keyword evidence="5 7" id="KW-1133">Transmembrane helix</keyword>
<evidence type="ECO:0000256" key="2">
    <source>
        <dbReference type="ARBA" id="ARBA00022448"/>
    </source>
</evidence>
<comment type="subcellular location">
    <subcellularLocation>
        <location evidence="1 7">Cell membrane</location>
        <topology evidence="1 7">Multi-pass membrane protein</topology>
    </subcellularLocation>
</comment>
<dbReference type="PANTHER" id="PTHR30193:SF37">
    <property type="entry name" value="INNER MEMBRANE ABC TRANSPORTER PERMEASE PROTEIN YCJO"/>
    <property type="match status" value="1"/>
</dbReference>
<dbReference type="InterPro" id="IPR035906">
    <property type="entry name" value="MetI-like_sf"/>
</dbReference>
<proteinExistence type="inferred from homology"/>
<feature type="transmembrane region" description="Helical" evidence="7">
    <location>
        <begin position="172"/>
        <end position="193"/>
    </location>
</feature>
<keyword evidence="10" id="KW-1185">Reference proteome</keyword>
<dbReference type="EMBL" id="RRCO01000003">
    <property type="protein sequence ID" value="RRJ25546.1"/>
    <property type="molecule type" value="Genomic_DNA"/>
</dbReference>
<reference evidence="9 10" key="1">
    <citation type="submission" date="2018-11" db="EMBL/GenBank/DDBJ databases">
        <title>Genome sequencing of Lachnoanaerobaculum sp. KCOM 2030 (= ChDC B114).</title>
        <authorList>
            <person name="Kook J.-K."/>
            <person name="Park S.-N."/>
            <person name="Lim Y.K."/>
        </authorList>
    </citation>
    <scope>NUCLEOTIDE SEQUENCE [LARGE SCALE GENOMIC DNA]</scope>
    <source>
        <strain evidence="9 10">KCOM 2030</strain>
    </source>
</reference>
<dbReference type="PANTHER" id="PTHR30193">
    <property type="entry name" value="ABC TRANSPORTER PERMEASE PROTEIN"/>
    <property type="match status" value="1"/>
</dbReference>